<sequence>MNRKGVTRIEAARPDVAPPVCEVLLIGRDGFLGDYVAEGLRRAGLVVLTLSPGEMPHPGVEGCGGAVMDIGLPTDDLLRASNWLAERNIPVVLIGGAAARLPPEWQRRPVLLQPFASFQVVEQLRLLGVPLQMTVNQAMPL</sequence>
<dbReference type="Gene3D" id="3.40.50.2300">
    <property type="match status" value="1"/>
</dbReference>
<dbReference type="RefSeq" id="WP_184059479.1">
    <property type="nucleotide sequence ID" value="NZ_JACIJK010000010.1"/>
</dbReference>
<evidence type="ECO:0000313" key="1">
    <source>
        <dbReference type="EMBL" id="MBB5716315.1"/>
    </source>
</evidence>
<comment type="caution">
    <text evidence="1">The sequence shown here is derived from an EMBL/GenBank/DDBJ whole genome shotgun (WGS) entry which is preliminary data.</text>
</comment>
<organism evidence="1 2">
    <name type="scientific">Sphingomonas aerophila</name>
    <dbReference type="NCBI Taxonomy" id="1344948"/>
    <lineage>
        <taxon>Bacteria</taxon>
        <taxon>Pseudomonadati</taxon>
        <taxon>Pseudomonadota</taxon>
        <taxon>Alphaproteobacteria</taxon>
        <taxon>Sphingomonadales</taxon>
        <taxon>Sphingomonadaceae</taxon>
        <taxon>Sphingomonas</taxon>
    </lineage>
</organism>
<gene>
    <name evidence="1" type="ORF">FHS94_003178</name>
</gene>
<reference evidence="1 2" key="1">
    <citation type="submission" date="2020-08" db="EMBL/GenBank/DDBJ databases">
        <title>Genomic Encyclopedia of Type Strains, Phase IV (KMG-IV): sequencing the most valuable type-strain genomes for metagenomic binning, comparative biology and taxonomic classification.</title>
        <authorList>
            <person name="Goeker M."/>
        </authorList>
    </citation>
    <scope>NUCLEOTIDE SEQUENCE [LARGE SCALE GENOMIC DNA]</scope>
    <source>
        <strain evidence="1 2">DSM 100044</strain>
    </source>
</reference>
<dbReference type="EMBL" id="JACIJK010000010">
    <property type="protein sequence ID" value="MBB5716315.1"/>
    <property type="molecule type" value="Genomic_DNA"/>
</dbReference>
<keyword evidence="2" id="KW-1185">Reference proteome</keyword>
<proteinExistence type="predicted"/>
<dbReference type="AlphaFoldDB" id="A0A7W9EVK2"/>
<dbReference type="Proteomes" id="UP000546200">
    <property type="component" value="Unassembled WGS sequence"/>
</dbReference>
<name>A0A7W9EVK2_9SPHN</name>
<evidence type="ECO:0000313" key="2">
    <source>
        <dbReference type="Proteomes" id="UP000546200"/>
    </source>
</evidence>
<protein>
    <submittedName>
        <fullName evidence="1">Nucleoside-diphosphate-sugar epimerase</fullName>
    </submittedName>
</protein>
<accession>A0A7W9EVK2</accession>